<dbReference type="Proteomes" id="UP001235547">
    <property type="component" value="Chromosome 2"/>
</dbReference>
<keyword evidence="2" id="KW-1185">Reference proteome</keyword>
<dbReference type="EMBL" id="CP120370">
    <property type="protein sequence ID" value="WEX80257.1"/>
    <property type="molecule type" value="Genomic_DNA"/>
</dbReference>
<reference evidence="1 2" key="1">
    <citation type="submission" date="2023-03" db="EMBL/GenBank/DDBJ databases">
        <authorList>
            <person name="Kaur S."/>
            <person name="Espinosa-Saiz D."/>
            <person name="Velazquez E."/>
            <person name="Menendez E."/>
            <person name="diCenzo G.C."/>
        </authorList>
    </citation>
    <scope>NUCLEOTIDE SEQUENCE [LARGE SCALE GENOMIC DNA]</scope>
    <source>
        <strain evidence="1 2">LMG 27395</strain>
    </source>
</reference>
<sequence>MLQNVLDKALEDRKLSADSSEADELARSIIHLYQSGVRRAADLHEMIKAI</sequence>
<protein>
    <submittedName>
        <fullName evidence="1">Uncharacterized protein</fullName>
    </submittedName>
</protein>
<dbReference type="RefSeq" id="WP_280730958.1">
    <property type="nucleotide sequence ID" value="NZ_CP120367.1"/>
</dbReference>
<gene>
    <name evidence="1" type="ORF">PYH38_001667</name>
</gene>
<accession>A0ABY8CQ14</accession>
<evidence type="ECO:0000313" key="1">
    <source>
        <dbReference type="EMBL" id="WEX80257.1"/>
    </source>
</evidence>
<organism evidence="1 2">
    <name type="scientific">Sinorhizobium numidicum</name>
    <dbReference type="NCBI Taxonomy" id="680248"/>
    <lineage>
        <taxon>Bacteria</taxon>
        <taxon>Pseudomonadati</taxon>
        <taxon>Pseudomonadota</taxon>
        <taxon>Alphaproteobacteria</taxon>
        <taxon>Hyphomicrobiales</taxon>
        <taxon>Rhizobiaceae</taxon>
        <taxon>Sinorhizobium/Ensifer group</taxon>
        <taxon>Sinorhizobium</taxon>
    </lineage>
</organism>
<proteinExistence type="predicted"/>
<name>A0ABY8CQ14_9HYPH</name>
<evidence type="ECO:0000313" key="2">
    <source>
        <dbReference type="Proteomes" id="UP001235547"/>
    </source>
</evidence>